<dbReference type="SUPFAM" id="SSF56672">
    <property type="entry name" value="DNA/RNA polymerases"/>
    <property type="match status" value="1"/>
</dbReference>
<dbReference type="InterPro" id="IPR036397">
    <property type="entry name" value="RNaseH_sf"/>
</dbReference>
<accession>A0A5B6VUL2</accession>
<evidence type="ECO:0000313" key="9">
    <source>
        <dbReference type="EMBL" id="KAA3473169.1"/>
    </source>
</evidence>
<dbReference type="FunFam" id="3.30.70.270:FF:000003">
    <property type="entry name" value="Transposon Ty3-G Gag-Pol polyprotein"/>
    <property type="match status" value="1"/>
</dbReference>
<feature type="domain" description="Integrase catalytic" evidence="8">
    <location>
        <begin position="505"/>
        <end position="591"/>
    </location>
</feature>
<dbReference type="EMBL" id="SMMG02000005">
    <property type="protein sequence ID" value="KAA3473169.1"/>
    <property type="molecule type" value="Genomic_DNA"/>
</dbReference>
<evidence type="ECO:0000256" key="6">
    <source>
        <dbReference type="ARBA" id="ARBA00022801"/>
    </source>
</evidence>
<dbReference type="InterPro" id="IPR041373">
    <property type="entry name" value="RT_RNaseH"/>
</dbReference>
<evidence type="ECO:0000256" key="5">
    <source>
        <dbReference type="ARBA" id="ARBA00022759"/>
    </source>
</evidence>
<dbReference type="CDD" id="cd09274">
    <property type="entry name" value="RNase_HI_RT_Ty3"/>
    <property type="match status" value="1"/>
</dbReference>
<dbReference type="GO" id="GO:0004519">
    <property type="term" value="F:endonuclease activity"/>
    <property type="evidence" value="ECO:0007669"/>
    <property type="project" value="UniProtKB-KW"/>
</dbReference>
<evidence type="ECO:0000256" key="4">
    <source>
        <dbReference type="ARBA" id="ARBA00022722"/>
    </source>
</evidence>
<keyword evidence="5" id="KW-0255">Endonuclease</keyword>
<keyword evidence="4" id="KW-0540">Nuclease</keyword>
<name>A0A5B6VUL2_9ROSI</name>
<dbReference type="AlphaFoldDB" id="A0A5B6VUL2"/>
<dbReference type="SUPFAM" id="SSF53098">
    <property type="entry name" value="Ribonuclease H-like"/>
    <property type="match status" value="1"/>
</dbReference>
<dbReference type="GO" id="GO:0015074">
    <property type="term" value="P:DNA integration"/>
    <property type="evidence" value="ECO:0007669"/>
    <property type="project" value="InterPro"/>
</dbReference>
<dbReference type="Gene3D" id="3.10.10.10">
    <property type="entry name" value="HIV Type 1 Reverse Transcriptase, subunit A, domain 1"/>
    <property type="match status" value="2"/>
</dbReference>
<evidence type="ECO:0000256" key="1">
    <source>
        <dbReference type="ARBA" id="ARBA00012493"/>
    </source>
</evidence>
<dbReference type="EC" id="2.7.7.49" evidence="1"/>
<dbReference type="PANTHER" id="PTHR24559:SF444">
    <property type="entry name" value="REVERSE TRANSCRIPTASE DOMAIN-CONTAINING PROTEIN"/>
    <property type="match status" value="1"/>
</dbReference>
<sequence>MIRGHCFSADLMLLPIDEFDVILGMDWLTLHDEVVNCRLKTIELKCENGEVLRVKTYESSELPVVILSIAAQRYVRKGCEAYLAYVLNTKMSKLKLESVLVVSEYPVVFPEELLGLPSIREVEFGIDLEPGTSPMLVAPYRMASTKLKELEAQLQELTDKGFTRPSFSHWGAPVLFVKKKDESMRLCIDYRQLNKLRVKESDVSETAFRTRYGNYDFLVMPFGLTNASAIFMDLMNQIFRSYLDKFVVVFIDDILVYSRGEIEHAEHLRTVLHTLKDKKLFAKFSKSEFWLREVRFLGHIVFGDDIRVGPMQPEPGKEFVIYSDTSLNGLGCVLMQEGKVIAYASRQLKPHEKNYPTRDLELAVIVFALMIWRHRLYGEICHVFSDHKSLKYLITQKDLNLWQWRWLELLKDYELVIGYHLGKTNVVAYALSKKSLFALRTMSTRLNLSNDGLILAELRARPIFLQQICEAQKVIVNCMKQDISEFVLNCLMCQQVKTKHQVPSGLLQPVMVPEWKCDRIMMDFVTSLPLTPKKKDVVWVVIDRLMKLTHLISIHTDFSRDKLAELYIAGIVRLHGVPISIISDRDSRFTS</sequence>
<keyword evidence="3" id="KW-0548">Nucleotidyltransferase</keyword>
<evidence type="ECO:0000313" key="10">
    <source>
        <dbReference type="Proteomes" id="UP000325315"/>
    </source>
</evidence>
<dbReference type="InterPro" id="IPR000477">
    <property type="entry name" value="RT_dom"/>
</dbReference>
<dbReference type="Proteomes" id="UP000325315">
    <property type="component" value="Unassembled WGS sequence"/>
</dbReference>
<reference evidence="10" key="1">
    <citation type="journal article" date="2019" name="Plant Biotechnol. J.">
        <title>Genome sequencing of the Australian wild diploid species Gossypium australe highlights disease resistance and delayed gland morphogenesis.</title>
        <authorList>
            <person name="Cai Y."/>
            <person name="Cai X."/>
            <person name="Wang Q."/>
            <person name="Wang P."/>
            <person name="Zhang Y."/>
            <person name="Cai C."/>
            <person name="Xu Y."/>
            <person name="Wang K."/>
            <person name="Zhou Z."/>
            <person name="Wang C."/>
            <person name="Geng S."/>
            <person name="Li B."/>
            <person name="Dong Q."/>
            <person name="Hou Y."/>
            <person name="Wang H."/>
            <person name="Ai P."/>
            <person name="Liu Z."/>
            <person name="Yi F."/>
            <person name="Sun M."/>
            <person name="An G."/>
            <person name="Cheng J."/>
            <person name="Zhang Y."/>
            <person name="Shi Q."/>
            <person name="Xie Y."/>
            <person name="Shi X."/>
            <person name="Chang Y."/>
            <person name="Huang F."/>
            <person name="Chen Y."/>
            <person name="Hong S."/>
            <person name="Mi L."/>
            <person name="Sun Q."/>
            <person name="Zhang L."/>
            <person name="Zhou B."/>
            <person name="Peng R."/>
            <person name="Zhang X."/>
            <person name="Liu F."/>
        </authorList>
    </citation>
    <scope>NUCLEOTIDE SEQUENCE [LARGE SCALE GENOMIC DNA]</scope>
    <source>
        <strain evidence="10">cv. PA1801</strain>
    </source>
</reference>
<evidence type="ECO:0000256" key="7">
    <source>
        <dbReference type="ARBA" id="ARBA00022918"/>
    </source>
</evidence>
<keyword evidence="10" id="KW-1185">Reference proteome</keyword>
<dbReference type="InterPro" id="IPR021109">
    <property type="entry name" value="Peptidase_aspartic_dom_sf"/>
</dbReference>
<dbReference type="Gene3D" id="3.30.70.270">
    <property type="match status" value="1"/>
</dbReference>
<dbReference type="PROSITE" id="PS50994">
    <property type="entry name" value="INTEGRASE"/>
    <property type="match status" value="1"/>
</dbReference>
<keyword evidence="6" id="KW-0378">Hydrolase</keyword>
<gene>
    <name evidence="9" type="ORF">EPI10_023571</name>
</gene>
<organism evidence="9 10">
    <name type="scientific">Gossypium australe</name>
    <dbReference type="NCBI Taxonomy" id="47621"/>
    <lineage>
        <taxon>Eukaryota</taxon>
        <taxon>Viridiplantae</taxon>
        <taxon>Streptophyta</taxon>
        <taxon>Embryophyta</taxon>
        <taxon>Tracheophyta</taxon>
        <taxon>Spermatophyta</taxon>
        <taxon>Magnoliopsida</taxon>
        <taxon>eudicotyledons</taxon>
        <taxon>Gunneridae</taxon>
        <taxon>Pentapetalae</taxon>
        <taxon>rosids</taxon>
        <taxon>malvids</taxon>
        <taxon>Malvales</taxon>
        <taxon>Malvaceae</taxon>
        <taxon>Malvoideae</taxon>
        <taxon>Gossypium</taxon>
    </lineage>
</organism>
<dbReference type="GO" id="GO:0016787">
    <property type="term" value="F:hydrolase activity"/>
    <property type="evidence" value="ECO:0007669"/>
    <property type="project" value="UniProtKB-KW"/>
</dbReference>
<dbReference type="Gene3D" id="2.40.70.10">
    <property type="entry name" value="Acid Proteases"/>
    <property type="match status" value="1"/>
</dbReference>
<dbReference type="Gene3D" id="3.30.420.10">
    <property type="entry name" value="Ribonuclease H-like superfamily/Ribonuclease H"/>
    <property type="match status" value="1"/>
</dbReference>
<dbReference type="OrthoDB" id="6430458at2759"/>
<dbReference type="InterPro" id="IPR043502">
    <property type="entry name" value="DNA/RNA_pol_sf"/>
</dbReference>
<dbReference type="InterPro" id="IPR012337">
    <property type="entry name" value="RNaseH-like_sf"/>
</dbReference>
<dbReference type="PANTHER" id="PTHR24559">
    <property type="entry name" value="TRANSPOSON TY3-I GAG-POL POLYPROTEIN"/>
    <property type="match status" value="1"/>
</dbReference>
<evidence type="ECO:0000256" key="2">
    <source>
        <dbReference type="ARBA" id="ARBA00022679"/>
    </source>
</evidence>
<evidence type="ECO:0000259" key="8">
    <source>
        <dbReference type="PROSITE" id="PS50994"/>
    </source>
</evidence>
<dbReference type="Pfam" id="PF08284">
    <property type="entry name" value="RVP_2"/>
    <property type="match status" value="1"/>
</dbReference>
<comment type="caution">
    <text evidence="9">The sequence shown here is derived from an EMBL/GenBank/DDBJ whole genome shotgun (WGS) entry which is preliminary data.</text>
</comment>
<dbReference type="InterPro" id="IPR053134">
    <property type="entry name" value="RNA-dir_DNA_polymerase"/>
</dbReference>
<dbReference type="GO" id="GO:0003964">
    <property type="term" value="F:RNA-directed DNA polymerase activity"/>
    <property type="evidence" value="ECO:0007669"/>
    <property type="project" value="UniProtKB-KW"/>
</dbReference>
<dbReference type="CDD" id="cd01647">
    <property type="entry name" value="RT_LTR"/>
    <property type="match status" value="1"/>
</dbReference>
<dbReference type="InterPro" id="IPR043128">
    <property type="entry name" value="Rev_trsase/Diguanyl_cyclase"/>
</dbReference>
<dbReference type="GO" id="GO:0003676">
    <property type="term" value="F:nucleic acid binding"/>
    <property type="evidence" value="ECO:0007669"/>
    <property type="project" value="InterPro"/>
</dbReference>
<keyword evidence="7" id="KW-0695">RNA-directed DNA polymerase</keyword>
<proteinExistence type="predicted"/>
<keyword evidence="2" id="KW-0808">Transferase</keyword>
<protein>
    <recommendedName>
        <fullName evidence="1">RNA-directed DNA polymerase</fullName>
        <ecNumber evidence="1">2.7.7.49</ecNumber>
    </recommendedName>
</protein>
<dbReference type="Pfam" id="PF17917">
    <property type="entry name" value="RT_RNaseH"/>
    <property type="match status" value="1"/>
</dbReference>
<dbReference type="Pfam" id="PF00078">
    <property type="entry name" value="RVT_1"/>
    <property type="match status" value="1"/>
</dbReference>
<evidence type="ECO:0000256" key="3">
    <source>
        <dbReference type="ARBA" id="ARBA00022695"/>
    </source>
</evidence>
<dbReference type="InterPro" id="IPR001584">
    <property type="entry name" value="Integrase_cat-core"/>
</dbReference>